<feature type="compositionally biased region" description="Polar residues" evidence="2">
    <location>
        <begin position="1"/>
        <end position="23"/>
    </location>
</feature>
<keyword evidence="5" id="KW-1185">Reference proteome</keyword>
<dbReference type="Proteomes" id="UP000275078">
    <property type="component" value="Unassembled WGS sequence"/>
</dbReference>
<name>A0A3N4IXT6_ASCIM</name>
<evidence type="ECO:0000313" key="4">
    <source>
        <dbReference type="EMBL" id="RPA86474.1"/>
    </source>
</evidence>
<keyword evidence="1" id="KW-0677">Repeat</keyword>
<feature type="domain" description="Nephrocystin 3-like N-terminal" evidence="3">
    <location>
        <begin position="98"/>
        <end position="247"/>
    </location>
</feature>
<sequence length="347" mass="38558">MKSQLDKLQQGNEQAAHGSQQLQLEEPHPIQTESKAASGRKKRPKKKPQIKPSCPQRLQASLLAYITQRNHNGLVLTDVEESLHSTATLPKSEQNRLGWITKADQLRQWLTSAEGGALLIHANSSIDGRVSVTTVLSSMLVRALQSESIRIVHVLAFFCGIHANLDDEDNDIHSGPVALIESLLDQLLRQPEENFSFDLSRLKKDMVKRATEGSLKCLVDLFVELVSQLRAEVVLFIIIDAVCYYEEDDIIDDTATILNELIVLATDPESRYCRCTVKLLLTTPTRTSALHEAFEEENLLEAPLNIDRGSELALLGGTPSCMKAKASDSDVPEVEYLESESEIYIST</sequence>
<proteinExistence type="predicted"/>
<reference evidence="4 5" key="1">
    <citation type="journal article" date="2018" name="Nat. Ecol. Evol.">
        <title>Pezizomycetes genomes reveal the molecular basis of ectomycorrhizal truffle lifestyle.</title>
        <authorList>
            <person name="Murat C."/>
            <person name="Payen T."/>
            <person name="Noel B."/>
            <person name="Kuo A."/>
            <person name="Morin E."/>
            <person name="Chen J."/>
            <person name="Kohler A."/>
            <person name="Krizsan K."/>
            <person name="Balestrini R."/>
            <person name="Da Silva C."/>
            <person name="Montanini B."/>
            <person name="Hainaut M."/>
            <person name="Levati E."/>
            <person name="Barry K.W."/>
            <person name="Belfiori B."/>
            <person name="Cichocki N."/>
            <person name="Clum A."/>
            <person name="Dockter R.B."/>
            <person name="Fauchery L."/>
            <person name="Guy J."/>
            <person name="Iotti M."/>
            <person name="Le Tacon F."/>
            <person name="Lindquist E.A."/>
            <person name="Lipzen A."/>
            <person name="Malagnac F."/>
            <person name="Mello A."/>
            <person name="Molinier V."/>
            <person name="Miyauchi S."/>
            <person name="Poulain J."/>
            <person name="Riccioni C."/>
            <person name="Rubini A."/>
            <person name="Sitrit Y."/>
            <person name="Splivallo R."/>
            <person name="Traeger S."/>
            <person name="Wang M."/>
            <person name="Zifcakova L."/>
            <person name="Wipf D."/>
            <person name="Zambonelli A."/>
            <person name="Paolocci F."/>
            <person name="Nowrousian M."/>
            <person name="Ottonello S."/>
            <person name="Baldrian P."/>
            <person name="Spatafora J.W."/>
            <person name="Henrissat B."/>
            <person name="Nagy L.G."/>
            <person name="Aury J.M."/>
            <person name="Wincker P."/>
            <person name="Grigoriev I.V."/>
            <person name="Bonfante P."/>
            <person name="Martin F.M."/>
        </authorList>
    </citation>
    <scope>NUCLEOTIDE SEQUENCE [LARGE SCALE GENOMIC DNA]</scope>
    <source>
        <strain evidence="4 5">RN42</strain>
    </source>
</reference>
<dbReference type="InterPro" id="IPR056884">
    <property type="entry name" value="NPHP3-like_N"/>
</dbReference>
<dbReference type="PANTHER" id="PTHR40619:SF3">
    <property type="entry name" value="FUNGAL STAND N-TERMINAL GOODBYE DOMAIN-CONTAINING PROTEIN"/>
    <property type="match status" value="1"/>
</dbReference>
<dbReference type="PANTHER" id="PTHR40619">
    <property type="entry name" value="FUNGAL STAND N-TERMINAL GOODBYE DOMAIN-CONTAINING PROTEIN"/>
    <property type="match status" value="1"/>
</dbReference>
<protein>
    <recommendedName>
        <fullName evidence="3">Nephrocystin 3-like N-terminal domain-containing protein</fullName>
    </recommendedName>
</protein>
<organism evidence="4 5">
    <name type="scientific">Ascobolus immersus RN42</name>
    <dbReference type="NCBI Taxonomy" id="1160509"/>
    <lineage>
        <taxon>Eukaryota</taxon>
        <taxon>Fungi</taxon>
        <taxon>Dikarya</taxon>
        <taxon>Ascomycota</taxon>
        <taxon>Pezizomycotina</taxon>
        <taxon>Pezizomycetes</taxon>
        <taxon>Pezizales</taxon>
        <taxon>Ascobolaceae</taxon>
        <taxon>Ascobolus</taxon>
    </lineage>
</organism>
<feature type="region of interest" description="Disordered" evidence="2">
    <location>
        <begin position="1"/>
        <end position="53"/>
    </location>
</feature>
<feature type="compositionally biased region" description="Basic residues" evidence="2">
    <location>
        <begin position="38"/>
        <end position="49"/>
    </location>
</feature>
<dbReference type="STRING" id="1160509.A0A3N4IXT6"/>
<evidence type="ECO:0000313" key="5">
    <source>
        <dbReference type="Proteomes" id="UP000275078"/>
    </source>
</evidence>
<dbReference type="OrthoDB" id="5419927at2759"/>
<gene>
    <name evidence="4" type="ORF">BJ508DRAFT_134295</name>
</gene>
<evidence type="ECO:0000256" key="2">
    <source>
        <dbReference type="SAM" id="MobiDB-lite"/>
    </source>
</evidence>
<dbReference type="Pfam" id="PF24883">
    <property type="entry name" value="NPHP3_N"/>
    <property type="match status" value="1"/>
</dbReference>
<evidence type="ECO:0000256" key="1">
    <source>
        <dbReference type="ARBA" id="ARBA00022737"/>
    </source>
</evidence>
<dbReference type="EMBL" id="ML119649">
    <property type="protein sequence ID" value="RPA86474.1"/>
    <property type="molecule type" value="Genomic_DNA"/>
</dbReference>
<dbReference type="AlphaFoldDB" id="A0A3N4IXT6"/>
<evidence type="ECO:0000259" key="3">
    <source>
        <dbReference type="Pfam" id="PF24883"/>
    </source>
</evidence>
<accession>A0A3N4IXT6</accession>